<organism evidence="2 3">
    <name type="scientific">candidate division MSBL1 archaeon SCGC-AAA259E19</name>
    <dbReference type="NCBI Taxonomy" id="1698264"/>
    <lineage>
        <taxon>Archaea</taxon>
        <taxon>Methanobacteriati</taxon>
        <taxon>Methanobacteriota</taxon>
        <taxon>candidate division MSBL1</taxon>
    </lineage>
</organism>
<dbReference type="Proteomes" id="UP000070284">
    <property type="component" value="Unassembled WGS sequence"/>
</dbReference>
<dbReference type="EMBL" id="LHXO01000001">
    <property type="protein sequence ID" value="KXA95874.1"/>
    <property type="molecule type" value="Genomic_DNA"/>
</dbReference>
<accession>A0A133UNS2</accession>
<proteinExistence type="predicted"/>
<dbReference type="Pfam" id="PF08241">
    <property type="entry name" value="Methyltransf_11"/>
    <property type="match status" value="1"/>
</dbReference>
<gene>
    <name evidence="2" type="ORF">AKJ65_00010</name>
</gene>
<evidence type="ECO:0000259" key="1">
    <source>
        <dbReference type="Pfam" id="PF08241"/>
    </source>
</evidence>
<dbReference type="PANTHER" id="PTHR43861">
    <property type="entry name" value="TRANS-ACONITATE 2-METHYLTRANSFERASE-RELATED"/>
    <property type="match status" value="1"/>
</dbReference>
<dbReference type="AlphaFoldDB" id="A0A133UNS2"/>
<dbReference type="InterPro" id="IPR029063">
    <property type="entry name" value="SAM-dependent_MTases_sf"/>
</dbReference>
<comment type="caution">
    <text evidence="2">The sequence shown here is derived from an EMBL/GenBank/DDBJ whole genome shotgun (WGS) entry which is preliminary data.</text>
</comment>
<keyword evidence="3" id="KW-1185">Reference proteome</keyword>
<dbReference type="PANTHER" id="PTHR43861:SF6">
    <property type="entry name" value="METHYLTRANSFERASE TYPE 11"/>
    <property type="match status" value="1"/>
</dbReference>
<dbReference type="Gene3D" id="3.40.50.150">
    <property type="entry name" value="Vaccinia Virus protein VP39"/>
    <property type="match status" value="1"/>
</dbReference>
<dbReference type="InterPro" id="IPR013216">
    <property type="entry name" value="Methyltransf_11"/>
</dbReference>
<protein>
    <recommendedName>
        <fullName evidence="1">Methyltransferase type 11 domain-containing protein</fullName>
    </recommendedName>
</protein>
<dbReference type="CDD" id="cd02440">
    <property type="entry name" value="AdoMet_MTases"/>
    <property type="match status" value="1"/>
</dbReference>
<dbReference type="GO" id="GO:0008757">
    <property type="term" value="F:S-adenosylmethionine-dependent methyltransferase activity"/>
    <property type="evidence" value="ECO:0007669"/>
    <property type="project" value="InterPro"/>
</dbReference>
<sequence length="239" mass="27402">MIDYDEIASNYSKHRDIHPKVLEGLISSENIKKGSNVLEVGCGTGNYITAICQTVGASSYGIDPSEEMLKKARARTGEVLFKKEKAENLDFEDCFDLIFSVDVIHHLDSPSQYFEKAYESLNKDGKICTVTDSEWIIENREPLSKYFPETIEADLERYPKIDELKTCMAEVGFTEIQGNVVEQTKQITDLQAYREKTFSVLHLITDEAYEEGITRMKKDLMKGPIRRISRYFLLWGTKK</sequence>
<evidence type="ECO:0000313" key="3">
    <source>
        <dbReference type="Proteomes" id="UP000070284"/>
    </source>
</evidence>
<evidence type="ECO:0000313" key="2">
    <source>
        <dbReference type="EMBL" id="KXA95874.1"/>
    </source>
</evidence>
<name>A0A133UNS2_9EURY</name>
<feature type="domain" description="Methyltransferase type 11" evidence="1">
    <location>
        <begin position="38"/>
        <end position="128"/>
    </location>
</feature>
<dbReference type="SUPFAM" id="SSF53335">
    <property type="entry name" value="S-adenosyl-L-methionine-dependent methyltransferases"/>
    <property type="match status" value="1"/>
</dbReference>
<reference evidence="2 3" key="1">
    <citation type="journal article" date="2016" name="Sci. Rep.">
        <title>Metabolic traits of an uncultured archaeal lineage -MSBL1- from brine pools of the Red Sea.</title>
        <authorList>
            <person name="Mwirichia R."/>
            <person name="Alam I."/>
            <person name="Rashid M."/>
            <person name="Vinu M."/>
            <person name="Ba-Alawi W."/>
            <person name="Anthony Kamau A."/>
            <person name="Kamanda Ngugi D."/>
            <person name="Goker M."/>
            <person name="Klenk H.P."/>
            <person name="Bajic V."/>
            <person name="Stingl U."/>
        </authorList>
    </citation>
    <scope>NUCLEOTIDE SEQUENCE [LARGE SCALE GENOMIC DNA]</scope>
    <source>
        <strain evidence="2">SCGC-AAA259E19</strain>
    </source>
</reference>